<dbReference type="InterPro" id="IPR006311">
    <property type="entry name" value="TAT_signal"/>
</dbReference>
<dbReference type="InterPro" id="IPR052193">
    <property type="entry name" value="Peptidase_C59"/>
</dbReference>
<dbReference type="InterPro" id="IPR029055">
    <property type="entry name" value="Ntn_hydrolases_N"/>
</dbReference>
<evidence type="ECO:0000313" key="7">
    <source>
        <dbReference type="Proteomes" id="UP000441102"/>
    </source>
</evidence>
<accession>A0A011UQH5</accession>
<comment type="similarity">
    <text evidence="1">Belongs to the peptidase C59 family.</text>
</comment>
<organism evidence="6 8">
    <name type="scientific">Brucella anthropi</name>
    <name type="common">Ochrobactrum anthropi</name>
    <dbReference type="NCBI Taxonomy" id="529"/>
    <lineage>
        <taxon>Bacteria</taxon>
        <taxon>Pseudomonadati</taxon>
        <taxon>Pseudomonadota</taxon>
        <taxon>Alphaproteobacteria</taxon>
        <taxon>Hyphomicrobiales</taxon>
        <taxon>Brucellaceae</taxon>
        <taxon>Brucella/Ochrobactrum group</taxon>
        <taxon>Brucella</taxon>
    </lineage>
</organism>
<sequence>MKTKQSIWKSSRRMFARGAATALIAAALVVPQAAFACTSFVLPTSDGGMVYARTMEFGFELKSDMIVVPRNYAFTATAADAKPGKQWKSKYAVIGMNAFGIPALTDGMNEKGLAGGILYFPDYAKFQDPSTAKAEDSLAPWDVLSWALTNFSTVAEVKAALGSIAVIDVKQPNMGFAPPVHYTLHDATGASIVIEPIDGKLKVYDNPLGVMTNSPSFDWHMTNLRNYVHLSPDNTKPLKVNGATFTPLGEGSGMLGVPGDTTPPSRFVRATAFVLSAAKVPSGPQSVRLAEHIANNFDIPKGWIVDPATPLEYTQWTTIADMKNMTYYVKTYDDQVLRGAAFKDYNLEAKDLVTIKMQERLNPPALTDK</sequence>
<dbReference type="Pfam" id="PF02275">
    <property type="entry name" value="CBAH"/>
    <property type="match status" value="1"/>
</dbReference>
<keyword evidence="2 6" id="KW-0378">Hydrolase</keyword>
<comment type="caution">
    <text evidence="6">The sequence shown here is derived from an EMBL/GenBank/DDBJ whole genome shotgun (WGS) entry which is preliminary data.</text>
</comment>
<feature type="domain" description="Choloylglycine hydrolase/NAAA C-terminal" evidence="4">
    <location>
        <begin position="37"/>
        <end position="354"/>
    </location>
</feature>
<dbReference type="SMR" id="A0A011UQH5"/>
<feature type="chain" id="PRO_5044364264" evidence="3">
    <location>
        <begin position="37"/>
        <end position="369"/>
    </location>
</feature>
<evidence type="ECO:0000256" key="1">
    <source>
        <dbReference type="ARBA" id="ARBA00006625"/>
    </source>
</evidence>
<evidence type="ECO:0000313" key="6">
    <source>
        <dbReference type="EMBL" id="MBE0563172.1"/>
    </source>
</evidence>
<proteinExistence type="inferred from homology"/>
<gene>
    <name evidence="5" type="ORF">F9L06_01745</name>
    <name evidence="6" type="ORF">IH622_20480</name>
</gene>
<dbReference type="PANTHER" id="PTHR35527">
    <property type="entry name" value="CHOLOYLGLYCINE HYDROLASE"/>
    <property type="match status" value="1"/>
</dbReference>
<dbReference type="EMBL" id="JACZKO010000057">
    <property type="protein sequence ID" value="MBE0563172.1"/>
    <property type="molecule type" value="Genomic_DNA"/>
</dbReference>
<dbReference type="InterPro" id="IPR029132">
    <property type="entry name" value="CBAH/NAAA_C"/>
</dbReference>
<keyword evidence="3" id="KW-0732">Signal</keyword>
<evidence type="ECO:0000256" key="2">
    <source>
        <dbReference type="ARBA" id="ARBA00022801"/>
    </source>
</evidence>
<reference evidence="5 7" key="1">
    <citation type="submission" date="2019-09" db="EMBL/GenBank/DDBJ databases">
        <title>Taxonomic organization of the family Brucellaceae based on a phylogenomic approach.</title>
        <authorList>
            <person name="Leclercq S."/>
            <person name="Cloeckaert A."/>
            <person name="Zygmunt M.S."/>
        </authorList>
    </citation>
    <scope>NUCLEOTIDE SEQUENCE [LARGE SCALE GENOMIC DNA]</scope>
    <source>
        <strain evidence="5 7">CCUG 34461</strain>
    </source>
</reference>
<dbReference type="Proteomes" id="UP000441102">
    <property type="component" value="Unassembled WGS sequence"/>
</dbReference>
<dbReference type="Gene3D" id="3.60.60.10">
    <property type="entry name" value="Penicillin V Acylase, Chain A"/>
    <property type="match status" value="1"/>
</dbReference>
<evidence type="ECO:0000313" key="8">
    <source>
        <dbReference type="Proteomes" id="UP000642265"/>
    </source>
</evidence>
<protein>
    <submittedName>
        <fullName evidence="6">Choloylglycine hydrolase family protein</fullName>
    </submittedName>
</protein>
<dbReference type="PANTHER" id="PTHR35527:SF2">
    <property type="entry name" value="HYDROLASE"/>
    <property type="match status" value="1"/>
</dbReference>
<dbReference type="RefSeq" id="WP_010659688.1">
    <property type="nucleotide sequence ID" value="NZ_CP044970.1"/>
</dbReference>
<dbReference type="MEROPS" id="C59.001"/>
<dbReference type="GO" id="GO:0016787">
    <property type="term" value="F:hydrolase activity"/>
    <property type="evidence" value="ECO:0007669"/>
    <property type="project" value="UniProtKB-KW"/>
</dbReference>
<name>A0A011UQH5_BRUAN</name>
<dbReference type="AlphaFoldDB" id="A0A011UQH5"/>
<evidence type="ECO:0000256" key="3">
    <source>
        <dbReference type="SAM" id="SignalP"/>
    </source>
</evidence>
<reference evidence="6" key="2">
    <citation type="submission" date="2020-09" db="EMBL/GenBank/DDBJ databases">
        <authorList>
            <person name="Dalcin Martins P."/>
        </authorList>
    </citation>
    <scope>NUCLEOTIDE SEQUENCE</scope>
    <source>
        <strain evidence="6">MAG47</strain>
    </source>
</reference>
<dbReference type="CDD" id="cd00542">
    <property type="entry name" value="Ntn_PVA"/>
    <property type="match status" value="1"/>
</dbReference>
<evidence type="ECO:0000259" key="4">
    <source>
        <dbReference type="Pfam" id="PF02275"/>
    </source>
</evidence>
<dbReference type="GeneID" id="61317819"/>
<dbReference type="EMBL" id="WBWX01000001">
    <property type="protein sequence ID" value="KAB2802918.1"/>
    <property type="molecule type" value="Genomic_DNA"/>
</dbReference>
<dbReference type="PROSITE" id="PS51318">
    <property type="entry name" value="TAT"/>
    <property type="match status" value="1"/>
</dbReference>
<evidence type="ECO:0000313" key="5">
    <source>
        <dbReference type="EMBL" id="KAB2802918.1"/>
    </source>
</evidence>
<feature type="signal peptide" evidence="3">
    <location>
        <begin position="1"/>
        <end position="36"/>
    </location>
</feature>
<dbReference type="Proteomes" id="UP000642265">
    <property type="component" value="Unassembled WGS sequence"/>
</dbReference>
<reference evidence="6" key="3">
    <citation type="submission" date="2020-10" db="EMBL/GenBank/DDBJ databases">
        <title>Enrichment of novel Verrucomicrobia, Bacteroidetes and Krumholzibacteria in an oxygen-limited, methane- and iron-fed bioreactor inoculated with Bothnian Sea sediments.</title>
        <authorList>
            <person name="Martins P.D."/>
            <person name="de Jong A."/>
            <person name="Lenstra W.K."/>
            <person name="van Helmond N.A.G.M."/>
            <person name="Slomp C.P."/>
            <person name="Jetten M.S.M."/>
            <person name="Welte C.U."/>
            <person name="Rasigraf O."/>
        </authorList>
    </citation>
    <scope>NUCLEOTIDE SEQUENCE</scope>
    <source>
        <strain evidence="6">MAG47</strain>
    </source>
</reference>
<dbReference type="SUPFAM" id="SSF56235">
    <property type="entry name" value="N-terminal nucleophile aminohydrolases (Ntn hydrolases)"/>
    <property type="match status" value="1"/>
</dbReference>